<dbReference type="Gene3D" id="3.50.40.10">
    <property type="entry name" value="Phenylalanyl-trna Synthetase, Chain B, domain 3"/>
    <property type="match status" value="1"/>
</dbReference>
<dbReference type="SMART" id="SM00874">
    <property type="entry name" value="B5"/>
    <property type="match status" value="1"/>
</dbReference>
<evidence type="ECO:0000259" key="15">
    <source>
        <dbReference type="PROSITE" id="PS51483"/>
    </source>
</evidence>
<dbReference type="PANTHER" id="PTHR10947">
    <property type="entry name" value="PHENYLALANYL-TRNA SYNTHETASE BETA CHAIN AND LEUCINE-RICH REPEAT-CONTAINING PROTEIN 47"/>
    <property type="match status" value="1"/>
</dbReference>
<dbReference type="Pfam" id="PF03484">
    <property type="entry name" value="B5"/>
    <property type="match status" value="1"/>
</dbReference>
<reference evidence="16 17" key="1">
    <citation type="journal article" date="2015" name="Nature">
        <title>rRNA introns, odd ribosomes, and small enigmatic genomes across a large radiation of phyla.</title>
        <authorList>
            <person name="Brown C.T."/>
            <person name="Hug L.A."/>
            <person name="Thomas B.C."/>
            <person name="Sharon I."/>
            <person name="Castelle C.J."/>
            <person name="Singh A."/>
            <person name="Wilkins M.J."/>
            <person name="Williams K.H."/>
            <person name="Banfield J.F."/>
        </authorList>
    </citation>
    <scope>NUCLEOTIDE SEQUENCE [LARGE SCALE GENOMIC DNA]</scope>
</reference>
<dbReference type="PANTHER" id="PTHR10947:SF0">
    <property type="entry name" value="PHENYLALANINE--TRNA LIGASE BETA SUBUNIT"/>
    <property type="match status" value="1"/>
</dbReference>
<dbReference type="Gene3D" id="3.30.930.10">
    <property type="entry name" value="Bira Bifunctional Protein, Domain 2"/>
    <property type="match status" value="1"/>
</dbReference>
<keyword evidence="7" id="KW-0547">Nucleotide-binding</keyword>
<keyword evidence="10" id="KW-0648">Protein biosynthesis</keyword>
<dbReference type="GO" id="GO:0000287">
    <property type="term" value="F:magnesium ion binding"/>
    <property type="evidence" value="ECO:0007669"/>
    <property type="project" value="InterPro"/>
</dbReference>
<dbReference type="InterPro" id="IPR036690">
    <property type="entry name" value="Fdx_antiC-bd_sf"/>
</dbReference>
<evidence type="ECO:0000256" key="11">
    <source>
        <dbReference type="ARBA" id="ARBA00023146"/>
    </source>
</evidence>
<dbReference type="SUPFAM" id="SSF56037">
    <property type="entry name" value="PheT/TilS domain"/>
    <property type="match status" value="1"/>
</dbReference>
<evidence type="ECO:0000256" key="6">
    <source>
        <dbReference type="ARBA" id="ARBA00022723"/>
    </source>
</evidence>
<evidence type="ECO:0000313" key="16">
    <source>
        <dbReference type="EMBL" id="KKP89215.1"/>
    </source>
</evidence>
<dbReference type="SMART" id="SM00873">
    <property type="entry name" value="B3_4"/>
    <property type="match status" value="1"/>
</dbReference>
<dbReference type="InterPro" id="IPR009061">
    <property type="entry name" value="DNA-bd_dom_put_sf"/>
</dbReference>
<proteinExistence type="inferred from homology"/>
<protein>
    <recommendedName>
        <fullName evidence="4">phenylalanine--tRNA ligase</fullName>
        <ecNumber evidence="4">6.1.1.20</ecNumber>
    </recommendedName>
    <alternativeName>
        <fullName evidence="12">Phenylalanyl-tRNA synthetase beta subunit</fullName>
    </alternativeName>
</protein>
<gene>
    <name evidence="16" type="ORF">UR93_C0001G0047</name>
</gene>
<dbReference type="GO" id="GO:0004826">
    <property type="term" value="F:phenylalanine-tRNA ligase activity"/>
    <property type="evidence" value="ECO:0007669"/>
    <property type="project" value="UniProtKB-EC"/>
</dbReference>
<keyword evidence="5 16" id="KW-0436">Ligase</keyword>
<dbReference type="SUPFAM" id="SSF46955">
    <property type="entry name" value="Putative DNA-binding domain"/>
    <property type="match status" value="2"/>
</dbReference>
<dbReference type="InterPro" id="IPR041616">
    <property type="entry name" value="PheRS_beta_core"/>
</dbReference>
<evidence type="ECO:0000256" key="10">
    <source>
        <dbReference type="ARBA" id="ARBA00022917"/>
    </source>
</evidence>
<comment type="catalytic activity">
    <reaction evidence="13">
        <text>tRNA(Phe) + L-phenylalanine + ATP = L-phenylalanyl-tRNA(Phe) + AMP + diphosphate + H(+)</text>
        <dbReference type="Rhea" id="RHEA:19413"/>
        <dbReference type="Rhea" id="RHEA-COMP:9668"/>
        <dbReference type="Rhea" id="RHEA-COMP:9699"/>
        <dbReference type="ChEBI" id="CHEBI:15378"/>
        <dbReference type="ChEBI" id="CHEBI:30616"/>
        <dbReference type="ChEBI" id="CHEBI:33019"/>
        <dbReference type="ChEBI" id="CHEBI:58095"/>
        <dbReference type="ChEBI" id="CHEBI:78442"/>
        <dbReference type="ChEBI" id="CHEBI:78531"/>
        <dbReference type="ChEBI" id="CHEBI:456215"/>
        <dbReference type="EC" id="6.1.1.20"/>
    </reaction>
</comment>
<comment type="subunit">
    <text evidence="3">Tetramer of two alpha and two beta subunits.</text>
</comment>
<name>A0A0G0FP68_9BACT</name>
<comment type="caution">
    <text evidence="16">The sequence shown here is derived from an EMBL/GenBank/DDBJ whole genome shotgun (WGS) entry which is preliminary data.</text>
</comment>
<dbReference type="STRING" id="1618333.UR93_C0001G0047"/>
<dbReference type="InterPro" id="IPR005147">
    <property type="entry name" value="tRNA_synthase_B5-dom"/>
</dbReference>
<feature type="domain" description="FDX-ACB" evidence="14">
    <location>
        <begin position="527"/>
        <end position="615"/>
    </location>
</feature>
<dbReference type="InterPro" id="IPR020825">
    <property type="entry name" value="Phe-tRNA_synthase-like_B3/B4"/>
</dbReference>
<dbReference type="PROSITE" id="PS51447">
    <property type="entry name" value="FDX_ACB"/>
    <property type="match status" value="1"/>
</dbReference>
<dbReference type="EMBL" id="LBRB01000001">
    <property type="protein sequence ID" value="KKP89215.1"/>
    <property type="molecule type" value="Genomic_DNA"/>
</dbReference>
<dbReference type="PATRIC" id="fig|1618333.3.peg.51"/>
<evidence type="ECO:0000256" key="1">
    <source>
        <dbReference type="ARBA" id="ARBA00001946"/>
    </source>
</evidence>
<evidence type="ECO:0000256" key="3">
    <source>
        <dbReference type="ARBA" id="ARBA00011209"/>
    </source>
</evidence>
<dbReference type="SMART" id="SM00896">
    <property type="entry name" value="FDX-ACB"/>
    <property type="match status" value="1"/>
</dbReference>
<dbReference type="AlphaFoldDB" id="A0A0G0FP68"/>
<dbReference type="Pfam" id="PF17759">
    <property type="entry name" value="tRNA_synthFbeta"/>
    <property type="match status" value="1"/>
</dbReference>
<dbReference type="SUPFAM" id="SSF54991">
    <property type="entry name" value="Anticodon-binding domain of PheRS"/>
    <property type="match status" value="1"/>
</dbReference>
<evidence type="ECO:0000313" key="17">
    <source>
        <dbReference type="Proteomes" id="UP000034316"/>
    </source>
</evidence>
<evidence type="ECO:0000256" key="13">
    <source>
        <dbReference type="ARBA" id="ARBA00049255"/>
    </source>
</evidence>
<dbReference type="Proteomes" id="UP000034316">
    <property type="component" value="Unassembled WGS sequence"/>
</dbReference>
<dbReference type="InterPro" id="IPR005121">
    <property type="entry name" value="Fdx_antiC-bd"/>
</dbReference>
<keyword evidence="11" id="KW-0030">Aminoacyl-tRNA synthetase</keyword>
<evidence type="ECO:0000256" key="7">
    <source>
        <dbReference type="ARBA" id="ARBA00022741"/>
    </source>
</evidence>
<sequence>MLAPFDWLNEFVDFPNDLNMIETAFSELGFEVENINNEFVEIEVTPNRADMLSIIGIARELAIKFPSQIKSKNNSLPKFQTTSKLINFDIEAKDEVINFAGLVVKDIKITASPEYIQKRIIACGLKPINNFVDLTNYLMLETGQPLHSFDLDSIKYQLKLRKSQEKEKIVLLDNSSIELKQDLLIYESGNKIVDLIGVMGGKNSATTDKTKNIFVQTSIFNPDIIRLASKSSKITTPASYRYERGVDENLTKITLAKFKQIIEENKWGRVEELFYQDINLSAKSKIKLDYKKVSQLIGTNFDKQFCNNALQSVGCQITDDEVVPPSYRKDITIWQDLAEEIARVYGYNNLKVKVIDKPTEIVDNDQYWKKYQLKKSLTDLGFNEVSTYSFLSENETKIFNQNDNQLVTIKNPLSNEHQSLRNSLVPLLIKTASKNPWYSNIKLFEIGNVFYQDNEIENLAILSHQKLNIDGEIKISPHDKNYSIFKIRKSLFVYETPLDKAFDLFKLKNKITLSELELKPIKFKSFSKFHPTILDISIVVNKNIYFEKIKYTLHSNIQAIFDIDLFDKFENKNFGENKISYAFHLIFDIQDINKINDAYQKTLIMLKNNFEAIIR</sequence>
<dbReference type="GO" id="GO:0006432">
    <property type="term" value="P:phenylalanyl-tRNA aminoacylation"/>
    <property type="evidence" value="ECO:0007669"/>
    <property type="project" value="InterPro"/>
</dbReference>
<keyword evidence="6" id="KW-0479">Metal-binding</keyword>
<evidence type="ECO:0000256" key="2">
    <source>
        <dbReference type="ARBA" id="ARBA00008653"/>
    </source>
</evidence>
<comment type="cofactor">
    <cofactor evidence="1">
        <name>Mg(2+)</name>
        <dbReference type="ChEBI" id="CHEBI:18420"/>
    </cofactor>
</comment>
<dbReference type="Gene3D" id="3.30.70.380">
    <property type="entry name" value="Ferrodoxin-fold anticodon-binding domain"/>
    <property type="match status" value="1"/>
</dbReference>
<accession>A0A0G0FP68</accession>
<keyword evidence="9" id="KW-0460">Magnesium</keyword>
<comment type="similarity">
    <text evidence="2">Belongs to the phenylalanyl-tRNA synthetase beta subunit family. Type 1 subfamily.</text>
</comment>
<evidence type="ECO:0000256" key="9">
    <source>
        <dbReference type="ARBA" id="ARBA00022842"/>
    </source>
</evidence>
<dbReference type="GO" id="GO:0003723">
    <property type="term" value="F:RNA binding"/>
    <property type="evidence" value="ECO:0007669"/>
    <property type="project" value="InterPro"/>
</dbReference>
<dbReference type="Pfam" id="PF03147">
    <property type="entry name" value="FDX-ACB"/>
    <property type="match status" value="1"/>
</dbReference>
<dbReference type="Pfam" id="PF03483">
    <property type="entry name" value="B3_4"/>
    <property type="match status" value="1"/>
</dbReference>
<evidence type="ECO:0000259" key="14">
    <source>
        <dbReference type="PROSITE" id="PS51447"/>
    </source>
</evidence>
<dbReference type="NCBIfam" id="TIGR00472">
    <property type="entry name" value="pheT_bact"/>
    <property type="match status" value="1"/>
</dbReference>
<dbReference type="InterPro" id="IPR004532">
    <property type="entry name" value="Phe-tRNA-ligase_IIc_bsu_bact"/>
</dbReference>
<dbReference type="InterPro" id="IPR005146">
    <property type="entry name" value="B3/B4_tRNA-bd"/>
</dbReference>
<evidence type="ECO:0000256" key="5">
    <source>
        <dbReference type="ARBA" id="ARBA00022598"/>
    </source>
</evidence>
<dbReference type="GO" id="GO:0009328">
    <property type="term" value="C:phenylalanine-tRNA ligase complex"/>
    <property type="evidence" value="ECO:0007669"/>
    <property type="project" value="TreeGrafter"/>
</dbReference>
<dbReference type="Gene3D" id="3.30.56.10">
    <property type="match status" value="2"/>
</dbReference>
<feature type="domain" description="B5" evidence="15">
    <location>
        <begin position="281"/>
        <end position="352"/>
    </location>
</feature>
<dbReference type="EC" id="6.1.1.20" evidence="4"/>
<dbReference type="SUPFAM" id="SSF55681">
    <property type="entry name" value="Class II aaRS and biotin synthetases"/>
    <property type="match status" value="1"/>
</dbReference>
<evidence type="ECO:0000256" key="8">
    <source>
        <dbReference type="ARBA" id="ARBA00022840"/>
    </source>
</evidence>
<organism evidence="16 17">
    <name type="scientific">Berkelbacteria bacterium GW2011_GWA2_35_9</name>
    <dbReference type="NCBI Taxonomy" id="1618333"/>
    <lineage>
        <taxon>Bacteria</taxon>
        <taxon>Candidatus Berkelbacteria</taxon>
    </lineage>
</organism>
<evidence type="ECO:0000256" key="12">
    <source>
        <dbReference type="ARBA" id="ARBA00033189"/>
    </source>
</evidence>
<dbReference type="PROSITE" id="PS51483">
    <property type="entry name" value="B5"/>
    <property type="match status" value="1"/>
</dbReference>
<dbReference type="InterPro" id="IPR045060">
    <property type="entry name" value="Phe-tRNA-ligase_IIc_bsu"/>
</dbReference>
<keyword evidence="8" id="KW-0067">ATP-binding</keyword>
<dbReference type="InterPro" id="IPR045864">
    <property type="entry name" value="aa-tRNA-synth_II/BPL/LPL"/>
</dbReference>
<dbReference type="GO" id="GO:0005524">
    <property type="term" value="F:ATP binding"/>
    <property type="evidence" value="ECO:0007669"/>
    <property type="project" value="UniProtKB-KW"/>
</dbReference>
<evidence type="ECO:0000256" key="4">
    <source>
        <dbReference type="ARBA" id="ARBA00012814"/>
    </source>
</evidence>